<comment type="subunit">
    <text evidence="14">Monomer. Interacts with hexon protein; this interaction allows chaperoning and trimerization of hexon proteins. Interacts (via N-terminus) with host initiation factor EIF4G (via C-terminus). Interacts (via RRM domain) with viral mRNAs that contain the tripartite leader; this interaction allows ribosome shunting and expression of viral late mRNAs.</text>
</comment>
<proteinExistence type="evidence at transcript level"/>
<feature type="region of interest" description="Disordered" evidence="15">
    <location>
        <begin position="1"/>
        <end position="93"/>
    </location>
</feature>
<comment type="induction">
    <text evidence="14">Expressed in the late phase of the viral replicative cycle.</text>
</comment>
<keyword evidence="1 14" id="KW-0813">Transport</keyword>
<comment type="PTM">
    <text evidence="14">Phosphorylated. Tyrosine phosphorylation enhances preferential binding to tripartite leader mRNAs and allows ribosome shunting.</text>
</comment>
<sequence length="801" mass="88526">METQPSSPTSPSAPAAADENQQQQNESLTAPPPSPTSDAAAPDMQEMEESIEIDLGYVTPAEHEEELAARFSAPEENHQEQPEQEAESEQNQAGLEHGDYLSGAEDVLIKHLARQCIIVKDALLDRAEVPLSVAELSRAYERNLFSPRVPPKRQPNGTCEPNPRLNFYPVFAVPEALATYHLFFKNQRIPVSCRANRTRADALLNLGPGARLPDIASLEEVPKIFEGLGSDETRAANALQGSGEEHEHHSALVELEGDNARLAVLKRTVELTHFAYPALNLPPKVMSAVMDQVLIKRASPLSEEEMQDPESSDEGKPVVSDEQLARWLGASSTPQSLEERRKLMMAVVLVTVELECLRRFFADAETLRKVEENLHYLFRHGFVRQACKISNVELTNLVSYMGILHENRLGQNVLHTTLRGEARRDYIRDCVYLYLCHTWQTGMGVWQQCLEEQNLKELCKLLQKNLKALWTGFDERTTAADLADLIFPERLRLTLRNGLPDFMSQSMLQNFRSFILERSGILPATCSALPSDFVPLTFRECPPPLWSHCYLLRLANYLAYHSDVIEDVSGEGLLECHCRCNLCTPHRSLACNPQLLSETQIIGTFELQGPGEGKGGLKLTPGLWTSAYLRKFVPEDYHPFEIRFYEDQSQPPKAELSACVITQGAILAQLQAIQKSRQEFLLKKGHGVYLDPQTGEELNPSFPQDAPRKQQEAESGAAAAAGGFGGRLGEQSGRGGGDGRLGQHSGRGGQPARQSGGGRRGGGGRGRSSRRQTVVLGGGGESKQHGYHLRSGSGSRRPGPQ</sequence>
<dbReference type="GO" id="GO:0003723">
    <property type="term" value="F:RNA binding"/>
    <property type="evidence" value="ECO:0007669"/>
    <property type="project" value="UniProtKB-UniRule"/>
</dbReference>
<comment type="function">
    <text evidence="14">Protein that inhibits host translation while promoting late viral translation by ribosome shunting. Blocks host cap-dependent translation by binding to eIF4G, displacing MKNK1 from cap initiation complexes and preventing EIF4E phosphorylation. Binds to the tripartite leader sequence of viral late mRNAs and recruits host eIF4G, PABPC1/poly-A binding protein and 40S ribosomes subunits on viral mRNAs, allowing ribosome shunting and efficient translation of late viral mRNAs even though conventional translation via ribosome scanning from the cap has been shut off in the host cell. During assembly, acts as a chaperone protein that helps hexon proteins assembly into trimers.</text>
</comment>
<dbReference type="GO" id="GO:0043657">
    <property type="term" value="C:host cell"/>
    <property type="evidence" value="ECO:0007669"/>
    <property type="project" value="GOC"/>
</dbReference>
<evidence type="ECO:0000256" key="3">
    <source>
        <dbReference type="ARBA" id="ARBA00022553"/>
    </source>
</evidence>
<keyword evidence="6 14" id="KW-1193">Eukaryotic host translation shutoff by virus</keyword>
<feature type="compositionally biased region" description="Gly residues" evidence="15">
    <location>
        <begin position="722"/>
        <end position="766"/>
    </location>
</feature>
<evidence type="ECO:0000256" key="6">
    <source>
        <dbReference type="ARBA" id="ARBA00022809"/>
    </source>
</evidence>
<dbReference type="Proteomes" id="UP000163339">
    <property type="component" value="Segment"/>
</dbReference>
<name>Q6QPA1_9ADEN</name>
<feature type="modified residue" description="Phosphotyrosine; by host" evidence="14">
    <location>
        <position position="689"/>
    </location>
</feature>
<evidence type="ECO:0000256" key="8">
    <source>
        <dbReference type="ARBA" id="ARBA00022921"/>
    </source>
</evidence>
<dbReference type="Pfam" id="PF02438">
    <property type="entry name" value="Adeno_100"/>
    <property type="match status" value="1"/>
</dbReference>
<comment type="miscellaneous">
    <text evidence="14">All late proteins expressed from the major late promoter are produced by alternative splicing and alternative polyadenylation of the same gene giving rise to non-overlapping ORFs. A leader sequence is present in the N-terminus of all these mRNAs and is recognized by the viral shutoff protein to provide expression although conventional translation via ribosome scanning from the cap has been shut off in the host cell.</text>
</comment>
<feature type="region of interest" description="Disordered" evidence="15">
    <location>
        <begin position="692"/>
        <end position="801"/>
    </location>
</feature>
<keyword evidence="11 14" id="KW-1035">Host cytoplasm</keyword>
<evidence type="ECO:0000256" key="11">
    <source>
        <dbReference type="ARBA" id="ARBA00023200"/>
    </source>
</evidence>
<evidence type="ECO:0000256" key="9">
    <source>
        <dbReference type="ARBA" id="ARBA00022995"/>
    </source>
</evidence>
<keyword evidence="5 14" id="KW-1155">Translational shunt</keyword>
<evidence type="ECO:0000256" key="13">
    <source>
        <dbReference type="ARBA" id="ARBA00023325"/>
    </source>
</evidence>
<comment type="PTM">
    <text evidence="14">Might be cleaved by the viral protease.</text>
</comment>
<feature type="region of interest" description="Disordered" evidence="15">
    <location>
        <begin position="300"/>
        <end position="319"/>
    </location>
</feature>
<keyword evidence="13 14" id="KW-1075">Inhibition of eukaryotic host translation factors by virus</keyword>
<comment type="PTM">
    <text evidence="14">Methylated. Asymmetric dimethylation by host PRMT1 of the Arg/Gly-rich region may regulate shutoff protein binding to hexon and promote the capsid assembly in the nucleus.</text>
</comment>
<keyword evidence="3 14" id="KW-0597">Phosphoprotein</keyword>
<evidence type="ECO:0000256" key="1">
    <source>
        <dbReference type="ARBA" id="ARBA00022448"/>
    </source>
</evidence>
<keyword evidence="9 14" id="KW-1190">Host gene expression shutoff by virus</keyword>
<keyword evidence="7 14" id="KW-0694">RNA-binding</keyword>
<evidence type="ECO:0000256" key="7">
    <source>
        <dbReference type="ARBA" id="ARBA00022884"/>
    </source>
</evidence>
<evidence type="ECO:0000313" key="16">
    <source>
        <dbReference type="EMBL" id="AAS10444.1"/>
    </source>
</evidence>
<evidence type="ECO:0000256" key="15">
    <source>
        <dbReference type="SAM" id="MobiDB-lite"/>
    </source>
</evidence>
<feature type="modified residue" description="Phosphotyrosine; by host" evidence="14">
    <location>
        <position position="376"/>
    </location>
</feature>
<evidence type="ECO:0000313" key="17">
    <source>
        <dbReference type="Proteomes" id="UP000163339"/>
    </source>
</evidence>
<dbReference type="EMBL" id="AY530878">
    <property type="protein sequence ID" value="AAS10444.1"/>
    <property type="molecule type" value="Genomic_DNA"/>
</dbReference>
<accession>Q6QPA1</accession>
<reference evidence="16 17" key="1">
    <citation type="journal article" date="2004" name="Virology">
        <title>Complete nucleotide sequences and genome organization of four chimpanzee adenoviruses.</title>
        <authorList>
            <person name="Roy S."/>
            <person name="Gao G."/>
            <person name="Clawson D.S."/>
            <person name="Vandenberghe L.H."/>
            <person name="Farina S.F."/>
            <person name="Wilson J.M."/>
        </authorList>
    </citation>
    <scope>NUCLEOTIDE SEQUENCE [LARGE SCALE GENOMIC DNA]</scope>
    <source>
        <strain evidence="16">ATCC VR-593</strain>
    </source>
</reference>
<keyword evidence="12 14" id="KW-1262">Eukaryotic host gene expression shutoff by virus</keyword>
<feature type="compositionally biased region" description="Low complexity" evidence="15">
    <location>
        <begin position="1"/>
        <end position="26"/>
    </location>
</feature>
<dbReference type="GO" id="GO:0039657">
    <property type="term" value="P:symbiont-mediated suppression of host gene expression"/>
    <property type="evidence" value="ECO:0007669"/>
    <property type="project" value="UniProtKB-UniRule"/>
</dbReference>
<keyword evidence="2 14" id="KW-0488">Methylation</keyword>
<dbReference type="GO" id="GO:0019060">
    <property type="term" value="P:intracellular transport of viral protein in host cell"/>
    <property type="evidence" value="ECO:0007669"/>
    <property type="project" value="UniProtKB-UniRule"/>
</dbReference>
<evidence type="ECO:0000256" key="14">
    <source>
        <dbReference type="HAMAP-Rule" id="MF_04060"/>
    </source>
</evidence>
<evidence type="ECO:0000256" key="10">
    <source>
        <dbReference type="ARBA" id="ARBA00023186"/>
    </source>
</evidence>
<evidence type="ECO:0000256" key="4">
    <source>
        <dbReference type="ARBA" id="ARBA00022581"/>
    </source>
</evidence>
<comment type="subcellular location">
    <subcellularLocation>
        <location evidence="14">Host cytoplasm</location>
    </subcellularLocation>
</comment>
<evidence type="ECO:0000256" key="2">
    <source>
        <dbReference type="ARBA" id="ARBA00022481"/>
    </source>
</evidence>
<dbReference type="GO" id="GO:0039606">
    <property type="term" value="P:symbiont-mediated suppression of host translation initiation"/>
    <property type="evidence" value="ECO:0007669"/>
    <property type="project" value="UniProtKB-KW"/>
</dbReference>
<protein>
    <recommendedName>
        <fullName evidence="14">Shutoff protein</fullName>
    </recommendedName>
    <alternativeName>
        <fullName evidence="14">100 kDa protein</fullName>
        <shortName evidence="14">p100K</shortName>
    </alternativeName>
    <alternativeName>
        <fullName evidence="14">100K-chaperone protein</fullName>
    </alternativeName>
    <alternativeName>
        <fullName evidence="14">L4-100K</fullName>
    </alternativeName>
    <alternativeName>
        <fullName evidence="14">Shutoff protein 100K</fullName>
    </alternativeName>
</protein>
<feature type="compositionally biased region" description="Acidic residues" evidence="15">
    <location>
        <begin position="302"/>
        <end position="312"/>
    </location>
</feature>
<dbReference type="GO" id="GO:0030430">
    <property type="term" value="C:host cell cytoplasm"/>
    <property type="evidence" value="ECO:0007669"/>
    <property type="project" value="UniProtKB-SubCell"/>
</dbReference>
<evidence type="ECO:0000256" key="12">
    <source>
        <dbReference type="ARBA" id="ARBA00023247"/>
    </source>
</evidence>
<dbReference type="InterPro" id="IPR003381">
    <property type="entry name" value="L4"/>
</dbReference>
<comment type="similarity">
    <text evidence="14">Belongs to the adenoviridae shutoff protein family.</text>
</comment>
<gene>
    <name evidence="14" type="primary">L4</name>
</gene>
<keyword evidence="10 14" id="KW-0143">Chaperone</keyword>
<evidence type="ECO:0000256" key="5">
    <source>
        <dbReference type="ARBA" id="ARBA00022586"/>
    </source>
</evidence>
<comment type="caution">
    <text evidence="14">Lacks conserved residue(s) required for the propagation of feature annotation.</text>
</comment>
<keyword evidence="4 14" id="KW-0945">Host-virus interaction</keyword>
<organism evidence="16 17">
    <name type="scientific">Simian adenovirus 24</name>
    <dbReference type="NCBI Taxonomy" id="175568"/>
    <lineage>
        <taxon>Viruses</taxon>
        <taxon>Varidnaviria</taxon>
        <taxon>Bamfordvirae</taxon>
        <taxon>Preplasmiviricota</taxon>
        <taxon>Polisuviricotina</taxon>
        <taxon>Pharingeaviricetes</taxon>
        <taxon>Rowavirales</taxon>
        <taxon>Adenoviridae</taxon>
        <taxon>Mastadenovirus</taxon>
        <taxon>Mastadenovirus exoticum</taxon>
        <taxon>Human mastadenovirus E</taxon>
    </lineage>
</organism>
<keyword evidence="8 14" id="KW-0426">Late protein</keyword>
<dbReference type="GO" id="GO:0039704">
    <property type="term" value="P:viral translational shunt"/>
    <property type="evidence" value="ECO:0007669"/>
    <property type="project" value="UniProtKB-UniRule"/>
</dbReference>
<dbReference type="HAMAP" id="MF_04060">
    <property type="entry name" value="ADV_SHUT"/>
    <property type="match status" value="1"/>
</dbReference>